<sequence length="200" mass="20988">MPTAVLRPLLALAALAVSGTLPAAVQAQEAVRIESATFEPHVLMVGHKLRLNGAGLNGSNKGNAAGLYLVKWARSTAEALEAPGPRRLQIRFIEPQEGKAFGAALSGALRANVPAQELPDCLPGLLRLGELLATRKTLAAGDDLNLDFIPGQGTFVDVKGQRIGQIDSKPFYGCLLRAYLGDKPMDGSLKTALLAAGKTK</sequence>
<keyword evidence="1" id="KW-0732">Signal</keyword>
<dbReference type="EMBL" id="JACHHO010000002">
    <property type="protein sequence ID" value="MBB5204753.1"/>
    <property type="molecule type" value="Genomic_DNA"/>
</dbReference>
<evidence type="ECO:0000313" key="4">
    <source>
        <dbReference type="Proteomes" id="UP000554837"/>
    </source>
</evidence>
<dbReference type="RefSeq" id="WP_138855597.1">
    <property type="nucleotide sequence ID" value="NZ_CP040709.1"/>
</dbReference>
<feature type="signal peptide" evidence="1">
    <location>
        <begin position="1"/>
        <end position="23"/>
    </location>
</feature>
<dbReference type="OrthoDB" id="9795336at2"/>
<reference evidence="3 4" key="1">
    <citation type="submission" date="2020-08" db="EMBL/GenBank/DDBJ databases">
        <title>Genomic Encyclopedia of Type Strains, Phase IV (KMG-IV): sequencing the most valuable type-strain genomes for metagenomic binning, comparative biology and taxonomic classification.</title>
        <authorList>
            <person name="Goeker M."/>
        </authorList>
    </citation>
    <scope>NUCLEOTIDE SEQUENCE [LARGE SCALE GENOMIC DNA]</scope>
    <source>
        <strain evidence="3 4">DSM 23958</strain>
    </source>
</reference>
<gene>
    <name evidence="3" type="ORF">HNQ51_002067</name>
</gene>
<protein>
    <recommendedName>
        <fullName evidence="2">Chalcone isomerase domain-containing protein</fullName>
    </recommendedName>
</protein>
<dbReference type="Proteomes" id="UP000554837">
    <property type="component" value="Unassembled WGS sequence"/>
</dbReference>
<evidence type="ECO:0000256" key="1">
    <source>
        <dbReference type="SAM" id="SignalP"/>
    </source>
</evidence>
<dbReference type="GO" id="GO:0016872">
    <property type="term" value="F:intramolecular lyase activity"/>
    <property type="evidence" value="ECO:0007669"/>
    <property type="project" value="InterPro"/>
</dbReference>
<evidence type="ECO:0000259" key="2">
    <source>
        <dbReference type="Pfam" id="PF16036"/>
    </source>
</evidence>
<proteinExistence type="predicted"/>
<keyword evidence="4" id="KW-1185">Reference proteome</keyword>
<feature type="domain" description="Chalcone isomerase" evidence="2">
    <location>
        <begin position="31"/>
        <end position="194"/>
    </location>
</feature>
<dbReference type="Gene3D" id="3.50.70.10">
    <property type="match status" value="1"/>
</dbReference>
<dbReference type="AlphaFoldDB" id="A0A840S4X8"/>
<evidence type="ECO:0000313" key="3">
    <source>
        <dbReference type="EMBL" id="MBB5204753.1"/>
    </source>
</evidence>
<dbReference type="InterPro" id="IPR036298">
    <property type="entry name" value="Chalcone_isomerase_sf"/>
</dbReference>
<organism evidence="3 4">
    <name type="scientific">Inhella inkyongensis</name>
    <dbReference type="NCBI Taxonomy" id="392593"/>
    <lineage>
        <taxon>Bacteria</taxon>
        <taxon>Pseudomonadati</taxon>
        <taxon>Pseudomonadota</taxon>
        <taxon>Betaproteobacteria</taxon>
        <taxon>Burkholderiales</taxon>
        <taxon>Sphaerotilaceae</taxon>
        <taxon>Inhella</taxon>
    </lineage>
</organism>
<dbReference type="SUPFAM" id="SSF54626">
    <property type="entry name" value="Chalcone isomerase"/>
    <property type="match status" value="1"/>
</dbReference>
<dbReference type="InterPro" id="IPR016088">
    <property type="entry name" value="Chalcone_isomerase_3-sand"/>
</dbReference>
<dbReference type="Pfam" id="PF16036">
    <property type="entry name" value="Chalcone_3"/>
    <property type="match status" value="1"/>
</dbReference>
<dbReference type="InterPro" id="IPR016087">
    <property type="entry name" value="Chalcone_isomerase"/>
</dbReference>
<accession>A0A840S4X8</accession>
<comment type="caution">
    <text evidence="3">The sequence shown here is derived from an EMBL/GenBank/DDBJ whole genome shotgun (WGS) entry which is preliminary data.</text>
</comment>
<feature type="chain" id="PRO_5032403463" description="Chalcone isomerase domain-containing protein" evidence="1">
    <location>
        <begin position="24"/>
        <end position="200"/>
    </location>
</feature>
<name>A0A840S4X8_9BURK</name>